<sequence length="44" mass="5120">MNEAENIERIVNALRKVPERKLRLIELANQVKITNGQLDYAELL</sequence>
<proteinExistence type="predicted"/>
<evidence type="ECO:0000313" key="1">
    <source>
        <dbReference type="EMBL" id="GAH72625.1"/>
    </source>
</evidence>
<dbReference type="EMBL" id="BARU01033891">
    <property type="protein sequence ID" value="GAH72625.1"/>
    <property type="molecule type" value="Genomic_DNA"/>
</dbReference>
<accession>X1ITN6</accession>
<dbReference type="AlphaFoldDB" id="X1ITN6"/>
<name>X1ITN6_9ZZZZ</name>
<feature type="non-terminal residue" evidence="1">
    <location>
        <position position="44"/>
    </location>
</feature>
<gene>
    <name evidence="1" type="ORF">S03H2_53261</name>
</gene>
<reference evidence="1" key="1">
    <citation type="journal article" date="2014" name="Front. Microbiol.">
        <title>High frequency of phylogenetically diverse reductive dehalogenase-homologous genes in deep subseafloor sedimentary metagenomes.</title>
        <authorList>
            <person name="Kawai M."/>
            <person name="Futagami T."/>
            <person name="Toyoda A."/>
            <person name="Takaki Y."/>
            <person name="Nishi S."/>
            <person name="Hori S."/>
            <person name="Arai W."/>
            <person name="Tsubouchi T."/>
            <person name="Morono Y."/>
            <person name="Uchiyama I."/>
            <person name="Ito T."/>
            <person name="Fujiyama A."/>
            <person name="Inagaki F."/>
            <person name="Takami H."/>
        </authorList>
    </citation>
    <scope>NUCLEOTIDE SEQUENCE</scope>
    <source>
        <strain evidence="1">Expedition CK06-06</strain>
    </source>
</reference>
<comment type="caution">
    <text evidence="1">The sequence shown here is derived from an EMBL/GenBank/DDBJ whole genome shotgun (WGS) entry which is preliminary data.</text>
</comment>
<protein>
    <submittedName>
        <fullName evidence="1">Uncharacterized protein</fullName>
    </submittedName>
</protein>
<organism evidence="1">
    <name type="scientific">marine sediment metagenome</name>
    <dbReference type="NCBI Taxonomy" id="412755"/>
    <lineage>
        <taxon>unclassified sequences</taxon>
        <taxon>metagenomes</taxon>
        <taxon>ecological metagenomes</taxon>
    </lineage>
</organism>